<dbReference type="AlphaFoldDB" id="A0ABD0XBM1"/>
<protein>
    <recommendedName>
        <fullName evidence="4">NMDA receptor synaptonuclear signaling and neuronal migration factor</fullName>
    </recommendedName>
</protein>
<feature type="region of interest" description="Disordered" evidence="1">
    <location>
        <begin position="34"/>
        <end position="132"/>
    </location>
</feature>
<feature type="compositionally biased region" description="Basic and acidic residues" evidence="1">
    <location>
        <begin position="34"/>
        <end position="48"/>
    </location>
</feature>
<keyword evidence="3" id="KW-1185">Reference proteome</keyword>
<feature type="compositionally biased region" description="Polar residues" evidence="1">
    <location>
        <begin position="123"/>
        <end position="132"/>
    </location>
</feature>
<evidence type="ECO:0000313" key="3">
    <source>
        <dbReference type="Proteomes" id="UP001557470"/>
    </source>
</evidence>
<reference evidence="2 3" key="1">
    <citation type="submission" date="2024-06" db="EMBL/GenBank/DDBJ databases">
        <authorList>
            <person name="Pan Q."/>
            <person name="Wen M."/>
            <person name="Jouanno E."/>
            <person name="Zahm M."/>
            <person name="Klopp C."/>
            <person name="Cabau C."/>
            <person name="Louis A."/>
            <person name="Berthelot C."/>
            <person name="Parey E."/>
            <person name="Roest Crollius H."/>
            <person name="Montfort J."/>
            <person name="Robinson-Rechavi M."/>
            <person name="Bouchez O."/>
            <person name="Lampietro C."/>
            <person name="Lopez Roques C."/>
            <person name="Donnadieu C."/>
            <person name="Postlethwait J."/>
            <person name="Bobe J."/>
            <person name="Verreycken H."/>
            <person name="Guiguen Y."/>
        </authorList>
    </citation>
    <scope>NUCLEOTIDE SEQUENCE [LARGE SCALE GENOMIC DNA]</scope>
    <source>
        <strain evidence="2">Up_M1</strain>
        <tissue evidence="2">Testis</tissue>
    </source>
</reference>
<dbReference type="PANTHER" id="PTHR32061">
    <property type="entry name" value="NMDA RECEPTOR SYNAPTONUCLEAR SIGNALING AND NEURONAL MIGRATION FACTOR"/>
    <property type="match status" value="1"/>
</dbReference>
<feature type="region of interest" description="Disordered" evidence="1">
    <location>
        <begin position="374"/>
        <end position="414"/>
    </location>
</feature>
<feature type="compositionally biased region" description="Basic and acidic residues" evidence="1">
    <location>
        <begin position="388"/>
        <end position="397"/>
    </location>
</feature>
<evidence type="ECO:0000256" key="1">
    <source>
        <dbReference type="SAM" id="MobiDB-lite"/>
    </source>
</evidence>
<accession>A0ABD0XBM1</accession>
<feature type="compositionally biased region" description="Low complexity" evidence="1">
    <location>
        <begin position="164"/>
        <end position="178"/>
    </location>
</feature>
<feature type="region of interest" description="Disordered" evidence="1">
    <location>
        <begin position="162"/>
        <end position="238"/>
    </location>
</feature>
<dbReference type="InterPro" id="IPR033374">
    <property type="entry name" value="NSMF"/>
</dbReference>
<feature type="compositionally biased region" description="Basic and acidic residues" evidence="1">
    <location>
        <begin position="257"/>
        <end position="289"/>
    </location>
</feature>
<feature type="region of interest" description="Disordered" evidence="1">
    <location>
        <begin position="324"/>
        <end position="343"/>
    </location>
</feature>
<dbReference type="Proteomes" id="UP001557470">
    <property type="component" value="Unassembled WGS sequence"/>
</dbReference>
<name>A0ABD0XBM1_UMBPY</name>
<comment type="caution">
    <text evidence="2">The sequence shown here is derived from an EMBL/GenBank/DDBJ whole genome shotgun (WGS) entry which is preliminary data.</text>
</comment>
<feature type="compositionally biased region" description="Polar residues" evidence="1">
    <location>
        <begin position="206"/>
        <end position="224"/>
    </location>
</feature>
<evidence type="ECO:0000313" key="2">
    <source>
        <dbReference type="EMBL" id="KAL0979157.1"/>
    </source>
</evidence>
<dbReference type="EMBL" id="JAGEUA010000005">
    <property type="protein sequence ID" value="KAL0979157.1"/>
    <property type="molecule type" value="Genomic_DNA"/>
</dbReference>
<proteinExistence type="predicted"/>
<evidence type="ECO:0008006" key="4">
    <source>
        <dbReference type="Google" id="ProtNLM"/>
    </source>
</evidence>
<organism evidence="2 3">
    <name type="scientific">Umbra pygmaea</name>
    <name type="common">Eastern mudminnow</name>
    <dbReference type="NCBI Taxonomy" id="75934"/>
    <lineage>
        <taxon>Eukaryota</taxon>
        <taxon>Metazoa</taxon>
        <taxon>Chordata</taxon>
        <taxon>Craniata</taxon>
        <taxon>Vertebrata</taxon>
        <taxon>Euteleostomi</taxon>
        <taxon>Actinopterygii</taxon>
        <taxon>Neopterygii</taxon>
        <taxon>Teleostei</taxon>
        <taxon>Protacanthopterygii</taxon>
        <taxon>Esociformes</taxon>
        <taxon>Umbridae</taxon>
        <taxon>Umbra</taxon>
    </lineage>
</organism>
<feature type="compositionally biased region" description="Low complexity" evidence="1">
    <location>
        <begin position="67"/>
        <end position="96"/>
    </location>
</feature>
<feature type="region of interest" description="Disordered" evidence="1">
    <location>
        <begin position="257"/>
        <end position="302"/>
    </location>
</feature>
<feature type="compositionally biased region" description="Basic residues" evidence="1">
    <location>
        <begin position="188"/>
        <end position="203"/>
    </location>
</feature>
<sequence>MGTAGSKRKTLRNDAISSVAAKVRAARAFGDYLSHTHPENRKGSDHLLSETFIGQDADSPDVSRLHNNNVQSQIQAQVQSLQPAASQPASQQPTGPSKRRLPAGLSAERSFSSDDQHPLPRSTEGSLNSLKPASQRVYTISREAGMLGGQGSEESLELEVLKGPSEQPLSPPTSTTQPCCASQQPPVSKHHRSGNGGSHHRSNHGTQNPGPHSQPLQSSGSSHNIRYWGVKSGGSRDDCTPDCVTCIRAPCQSQRSLDMEMPPREGGKQRKKLERMYSEDRDRGRRDSADEKEDNPNSWFPKENMFSFQTATTTMQARAFRGIAERKRRKREQEAATAVTETERNFRKHLRMVGSRRIKAQSELPTYAERRAKSFNRSWSDPTPMKPDSFHGSRDSGDMQSSSGALDEVPHEDEDWEEEREMERAACEGEDFIPPKIILISSKVPKAEYVPNIIRRDDPSIIPILYDHEHATFDDILDEIEKKLTAYRKGCKIWNMLIFCQGGPGHLYLLKNKVATFAKVVKEEDMIQFWKKLSRFMSKLNPQPNLIHIMGCYVLGSINGEKLIQNLKQLMRPHAIEFKSPLELSAQGKEMIEMYFDFRLFRLWKTRQHSKMLDYDDLL</sequence>
<gene>
    <name evidence="2" type="ORF">UPYG_G00181460</name>
</gene>